<organism evidence="3 5">
    <name type="scientific">Adineta steineri</name>
    <dbReference type="NCBI Taxonomy" id="433720"/>
    <lineage>
        <taxon>Eukaryota</taxon>
        <taxon>Metazoa</taxon>
        <taxon>Spiralia</taxon>
        <taxon>Gnathifera</taxon>
        <taxon>Rotifera</taxon>
        <taxon>Eurotatoria</taxon>
        <taxon>Bdelloidea</taxon>
        <taxon>Adinetida</taxon>
        <taxon>Adinetidae</taxon>
        <taxon>Adineta</taxon>
    </lineage>
</organism>
<dbReference type="AlphaFoldDB" id="A0A814LSP5"/>
<evidence type="ECO:0000313" key="4">
    <source>
        <dbReference type="EMBL" id="CAF3814703.1"/>
    </source>
</evidence>
<dbReference type="EMBL" id="CAJNOG010000199">
    <property type="protein sequence ID" value="CAF1067279.1"/>
    <property type="molecule type" value="Genomic_DNA"/>
</dbReference>
<evidence type="ECO:0000313" key="2">
    <source>
        <dbReference type="EMBL" id="CAF1033670.1"/>
    </source>
</evidence>
<name>A0A814LSP5_9BILA</name>
<dbReference type="EMBL" id="CAJOAZ010001437">
    <property type="protein sequence ID" value="CAF3814703.1"/>
    <property type="molecule type" value="Genomic_DNA"/>
</dbReference>
<sequence length="97" mass="10798">MKWIKENTILLDFIGDSLYLRHSLSNKYISEKKMRPAYAGPGSGSSRWKPTQDPGKTSPSSNTSVNRSNGNDVNSATSKVGNTQQNQQHAEDEQKKE</sequence>
<accession>A0A814LSP5</accession>
<proteinExistence type="predicted"/>
<dbReference type="Proteomes" id="UP000663845">
    <property type="component" value="Unassembled WGS sequence"/>
</dbReference>
<dbReference type="Proteomes" id="UP000663860">
    <property type="component" value="Unassembled WGS sequence"/>
</dbReference>
<dbReference type="Proteomes" id="UP000663844">
    <property type="component" value="Unassembled WGS sequence"/>
</dbReference>
<evidence type="ECO:0000313" key="3">
    <source>
        <dbReference type="EMBL" id="CAF1067279.1"/>
    </source>
</evidence>
<evidence type="ECO:0000256" key="1">
    <source>
        <dbReference type="SAM" id="MobiDB-lite"/>
    </source>
</evidence>
<dbReference type="EMBL" id="CAJNOE010000193">
    <property type="protein sequence ID" value="CAF1033670.1"/>
    <property type="molecule type" value="Genomic_DNA"/>
</dbReference>
<feature type="compositionally biased region" description="Polar residues" evidence="1">
    <location>
        <begin position="44"/>
        <end position="88"/>
    </location>
</feature>
<feature type="region of interest" description="Disordered" evidence="1">
    <location>
        <begin position="29"/>
        <end position="97"/>
    </location>
</feature>
<reference evidence="3" key="1">
    <citation type="submission" date="2021-02" db="EMBL/GenBank/DDBJ databases">
        <authorList>
            <person name="Nowell W R."/>
        </authorList>
    </citation>
    <scope>NUCLEOTIDE SEQUENCE</scope>
</reference>
<gene>
    <name evidence="2" type="ORF">IZO911_LOCUS19394</name>
    <name evidence="3" type="ORF">JYZ213_LOCUS19555</name>
    <name evidence="4" type="ORF">OXD698_LOCUS19054</name>
</gene>
<evidence type="ECO:0000313" key="5">
    <source>
        <dbReference type="Proteomes" id="UP000663845"/>
    </source>
</evidence>
<comment type="caution">
    <text evidence="3">The sequence shown here is derived from an EMBL/GenBank/DDBJ whole genome shotgun (WGS) entry which is preliminary data.</text>
</comment>
<protein>
    <submittedName>
        <fullName evidence="3">Uncharacterized protein</fullName>
    </submittedName>
</protein>